<evidence type="ECO:0008006" key="6">
    <source>
        <dbReference type="Google" id="ProtNLM"/>
    </source>
</evidence>
<reference evidence="4 5" key="1">
    <citation type="submission" date="2021-08" db="EMBL/GenBank/DDBJ databases">
        <title>Comparative Genomics Analysis of the Genus Qipengyuania Reveals Extensive Genetic Diversity and Metabolic Versatility, Including the Description of Fifteen Novel Species.</title>
        <authorList>
            <person name="Liu Y."/>
        </authorList>
    </citation>
    <scope>NUCLEOTIDE SEQUENCE [LARGE SCALE GENOMIC DNA]</scope>
    <source>
        <strain evidence="4 5">1XM2-8</strain>
    </source>
</reference>
<evidence type="ECO:0000256" key="2">
    <source>
        <dbReference type="ARBA" id="ARBA00022525"/>
    </source>
</evidence>
<keyword evidence="5" id="KW-1185">Reference proteome</keyword>
<dbReference type="PRINTS" id="PR00313">
    <property type="entry name" value="CABNDNGRPT"/>
</dbReference>
<dbReference type="Pfam" id="PF00353">
    <property type="entry name" value="HemolysinCabind"/>
    <property type="match status" value="9"/>
</dbReference>
<dbReference type="Gene3D" id="2.150.10.10">
    <property type="entry name" value="Serralysin-like metalloprotease, C-terminal"/>
    <property type="match status" value="5"/>
</dbReference>
<protein>
    <recommendedName>
        <fullName evidence="6">Calcium-binding protein</fullName>
    </recommendedName>
</protein>
<dbReference type="EMBL" id="CP081297">
    <property type="protein sequence ID" value="QZD87466.1"/>
    <property type="molecule type" value="Genomic_DNA"/>
</dbReference>
<organism evidence="4 5">
    <name type="scientific">Qipengyuania psychrotolerans</name>
    <dbReference type="NCBI Taxonomy" id="2867238"/>
    <lineage>
        <taxon>Bacteria</taxon>
        <taxon>Pseudomonadati</taxon>
        <taxon>Pseudomonadota</taxon>
        <taxon>Alphaproteobacteria</taxon>
        <taxon>Sphingomonadales</taxon>
        <taxon>Erythrobacteraceae</taxon>
        <taxon>Qipengyuania</taxon>
    </lineage>
</organism>
<dbReference type="PROSITE" id="PS00330">
    <property type="entry name" value="HEMOLYSIN_CALCIUM"/>
    <property type="match status" value="8"/>
</dbReference>
<evidence type="ECO:0000256" key="1">
    <source>
        <dbReference type="ARBA" id="ARBA00004613"/>
    </source>
</evidence>
<gene>
    <name evidence="4" type="ORF">K3166_01780</name>
</gene>
<comment type="subcellular location">
    <subcellularLocation>
        <location evidence="1">Secreted</location>
    </subcellularLocation>
</comment>
<feature type="compositionally biased region" description="Gly residues" evidence="3">
    <location>
        <begin position="1405"/>
        <end position="1416"/>
    </location>
</feature>
<dbReference type="SUPFAM" id="SSF51120">
    <property type="entry name" value="beta-Roll"/>
    <property type="match status" value="6"/>
</dbReference>
<dbReference type="InterPro" id="IPR001343">
    <property type="entry name" value="Hemolysn_Ca-bd"/>
</dbReference>
<sequence>MANIIGTGGNDVLDGTNGDDVIEGLDGDDVIHGRGGSDTVLAGAGNDSIRDAGGFDIIDAGEGDDFIDVRVTDSWAGTPHGSLDAGSGNDRVILEKTSYSTTYSIDLGAGNDTLEIGLLYGRTDVTLGEGSDRVVLTRRMGENSAAPLRISDFEAGDGGDVIDFIAYLERLDEVTDNFLSWEPGENPFATGHAALRQNGSDVELVFSSSGLAAAGNDVVIVFQNTTLADFSSFNFAGFEPFPETVASTVIEGDFLIAADVTYSLTTTDPYAVPGATIIYRSGDNVLTVSGTIERFIPEGVPSGTAIVHVPYDIATQNGLIHITATGVLRVVNNAETLPGSEFTGIVANGNVLNEGLIQIFSDGALGYGTSYGVFSYANGDFIEIRNEGTIDIHTTGFAVGFRQGNVGPIWINNGAMNIHGDNGAIGMYFNRSGPDQIYNNGDLIVTSINGDTTGIFVGNVPRVRDSNVTPIYNSGLIQADTAIYAPTINTGIGDAIAVLNTGTLDGAVVLGDMAEAVVNEGHISGAVVLGQGDDIYLGMLGTATGNIFGESGNDTLVGGLYEESFFGGSGNDRIFGNSGDDYIEGGLGRNALDGGLGYDVVSYVTAVSAVEIDLSAGTAFSAFTSDNLRNFESVIGSFYDDRIFGSKNADVLFGASGNDVINGRGGNDVILGNRGDDALRGGLGDDRFEFTAGDGDDIIFDFATGDSLKFYGHVRADATFTQVGANTVVSFANGDSVTVMAALAATVSAASRFNAAPLSLEFDSAVAESIVSDEAIVIAANDTLAFRDPFFSAADQTFVTAAIQMVSSGNNVTGPDFWNEGSLSLTVTDVGSGPGLYALVTFGATYGDRFHSAVNDVGATLSISGQSSDVTSLFGMQQVWNAGTIIAESDANASGVSEVNTLFVNSGAIEVYGGLTASGLGLLPSTSVAAPAIFNAGEISVHAGQVGTGIDWRGGNDYGGFDFIVNSGTVTVTEDAENSFSAAIRISNSGDFAIWNSGTLTAEYAILGNEYFSGAGIYPSIGRIYNSGTMQGEVDLFQGPGEDLTNYTFVNTGLIVGNVAFSRGDDHFEGRSGELVGNIYGNDGDDTLITGDGRQRIYGGKGDDFLWGGRGNDILHGGRGADTFYFMSSNGTNTILDFDGLSGDRILVRGFSGWESIAQVGSNVVVIFAPGLKLVLKDRVLDDIDPSNFIFDAPRFVPVETPDAPVAPSAPVAPLQDRIIPDFVMLPSATGQTIDGRDGYDDQLFGSEGADFFTGNSSDATVSDFADMMIGGRGDDIYIVDELFDVVIENVDEGYDTIRTSVDFTLPDQVERLELSGDATSGIGNASDNVIVGNFISSELHGLGGNDVLFGRDAGDTLFGGDGEDRLVGRGGGDLLNGGAGDDVLEGGSGNDSLFGESGDDLLIGGNGNDGLSGGEGNDDLRAGSGTDALNGDNGNDRLHGGGGNDYLWGGAGRDFLTGGSGADIFFFNMAEETGATSATSDRIFDFDPGQGDQISLIYEDENYNYVPLSFIGSGAFSASGVGEVRYVQASTFTMIFVDVDGDGATDSAIRVDGLHELTADMIMVA</sequence>
<dbReference type="PANTHER" id="PTHR38340">
    <property type="entry name" value="S-LAYER PROTEIN"/>
    <property type="match status" value="1"/>
</dbReference>
<dbReference type="InterPro" id="IPR018511">
    <property type="entry name" value="Hemolysin-typ_Ca-bd_CS"/>
</dbReference>
<proteinExistence type="predicted"/>
<dbReference type="Gene3D" id="2.160.20.160">
    <property type="match status" value="1"/>
</dbReference>
<accession>A0ABX8ZFG5</accession>
<dbReference type="InterPro" id="IPR011049">
    <property type="entry name" value="Serralysin-like_metalloprot_C"/>
</dbReference>
<dbReference type="Proteomes" id="UP000824280">
    <property type="component" value="Chromosome"/>
</dbReference>
<evidence type="ECO:0000313" key="4">
    <source>
        <dbReference type="EMBL" id="QZD87466.1"/>
    </source>
</evidence>
<evidence type="ECO:0000256" key="3">
    <source>
        <dbReference type="SAM" id="MobiDB-lite"/>
    </source>
</evidence>
<keyword evidence="2" id="KW-0964">Secreted</keyword>
<feature type="region of interest" description="Disordered" evidence="3">
    <location>
        <begin position="1405"/>
        <end position="1437"/>
    </location>
</feature>
<dbReference type="PANTHER" id="PTHR38340:SF1">
    <property type="entry name" value="S-LAYER PROTEIN"/>
    <property type="match status" value="1"/>
</dbReference>
<dbReference type="InterPro" id="IPR050557">
    <property type="entry name" value="RTX_toxin/Mannuronan_C5-epim"/>
</dbReference>
<name>A0ABX8ZFG5_9SPHN</name>
<evidence type="ECO:0000313" key="5">
    <source>
        <dbReference type="Proteomes" id="UP000824280"/>
    </source>
</evidence>